<comment type="caution">
    <text evidence="2">The sequence shown here is derived from an EMBL/GenBank/DDBJ whole genome shotgun (WGS) entry which is preliminary data.</text>
</comment>
<evidence type="ECO:0000256" key="1">
    <source>
        <dbReference type="SAM" id="MobiDB-lite"/>
    </source>
</evidence>
<feature type="compositionally biased region" description="Basic residues" evidence="1">
    <location>
        <begin position="213"/>
        <end position="231"/>
    </location>
</feature>
<dbReference type="EMBL" id="JAPFFK010000007">
    <property type="protein sequence ID" value="KAJ6754292.1"/>
    <property type="molecule type" value="Genomic_DNA"/>
</dbReference>
<dbReference type="Proteomes" id="UP001151532">
    <property type="component" value="Chromosome 16"/>
</dbReference>
<proteinExistence type="predicted"/>
<evidence type="ECO:0000313" key="2">
    <source>
        <dbReference type="EMBL" id="KAJ6754292.1"/>
    </source>
</evidence>
<protein>
    <submittedName>
        <fullName evidence="2">A-KINASE ANCHOR-LIKE PROTEIN</fullName>
    </submittedName>
</protein>
<reference evidence="2" key="2">
    <citation type="journal article" date="2023" name="Int. J. Mol. Sci.">
        <title>De Novo Assembly and Annotation of 11 Diverse Shrub Willow (Salix) Genomes Reveals Novel Gene Organization in Sex-Linked Regions.</title>
        <authorList>
            <person name="Hyden B."/>
            <person name="Feng K."/>
            <person name="Yates T.B."/>
            <person name="Jawdy S."/>
            <person name="Cereghino C."/>
            <person name="Smart L.B."/>
            <person name="Muchero W."/>
        </authorList>
    </citation>
    <scope>NUCLEOTIDE SEQUENCE</scope>
    <source>
        <tissue evidence="2">Shoot tip</tissue>
    </source>
</reference>
<organism evidence="2 3">
    <name type="scientific">Salix purpurea</name>
    <name type="common">Purple osier willow</name>
    <dbReference type="NCBI Taxonomy" id="77065"/>
    <lineage>
        <taxon>Eukaryota</taxon>
        <taxon>Viridiplantae</taxon>
        <taxon>Streptophyta</taxon>
        <taxon>Embryophyta</taxon>
        <taxon>Tracheophyta</taxon>
        <taxon>Spermatophyta</taxon>
        <taxon>Magnoliopsida</taxon>
        <taxon>eudicotyledons</taxon>
        <taxon>Gunneridae</taxon>
        <taxon>Pentapetalae</taxon>
        <taxon>rosids</taxon>
        <taxon>fabids</taxon>
        <taxon>Malpighiales</taxon>
        <taxon>Salicaceae</taxon>
        <taxon>Saliceae</taxon>
        <taxon>Salix</taxon>
    </lineage>
</organism>
<name>A0A9Q0VT35_SALPP</name>
<gene>
    <name evidence="2" type="ORF">OIU79_027002</name>
</gene>
<feature type="compositionally biased region" description="Basic and acidic residues" evidence="1">
    <location>
        <begin position="133"/>
        <end position="160"/>
    </location>
</feature>
<keyword evidence="3" id="KW-1185">Reference proteome</keyword>
<feature type="compositionally biased region" description="Basic and acidic residues" evidence="1">
    <location>
        <begin position="100"/>
        <end position="113"/>
    </location>
</feature>
<accession>A0A9Q0VT35</accession>
<reference evidence="2" key="1">
    <citation type="submission" date="2022-11" db="EMBL/GenBank/DDBJ databases">
        <authorList>
            <person name="Hyden B.L."/>
            <person name="Feng K."/>
            <person name="Yates T."/>
            <person name="Jawdy S."/>
            <person name="Smart L.B."/>
            <person name="Muchero W."/>
        </authorList>
    </citation>
    <scope>NUCLEOTIDE SEQUENCE</scope>
    <source>
        <tissue evidence="2">Shoot tip</tissue>
    </source>
</reference>
<dbReference type="OrthoDB" id="852348at2759"/>
<dbReference type="PANTHER" id="PTHR35511">
    <property type="entry name" value="A-KINASE ANCHOR-LIKE PROTEIN"/>
    <property type="match status" value="1"/>
</dbReference>
<evidence type="ECO:0000313" key="3">
    <source>
        <dbReference type="Proteomes" id="UP001151532"/>
    </source>
</evidence>
<dbReference type="AlphaFoldDB" id="A0A9Q0VT35"/>
<feature type="compositionally biased region" description="Polar residues" evidence="1">
    <location>
        <begin position="114"/>
        <end position="132"/>
    </location>
</feature>
<feature type="compositionally biased region" description="Low complexity" evidence="1">
    <location>
        <begin position="201"/>
        <end position="212"/>
    </location>
</feature>
<feature type="region of interest" description="Disordered" evidence="1">
    <location>
        <begin position="18"/>
        <end position="231"/>
    </location>
</feature>
<dbReference type="PANTHER" id="PTHR35511:SF2">
    <property type="entry name" value="A-KINASE ANCHOR-LIKE PROTEIN"/>
    <property type="match status" value="1"/>
</dbReference>
<sequence>MILQISLVIMEFGAEISEKESLHDPAETNETTQDIHQGERDSDSTPVPVEAETQETTERKKDAPQGLLQEPIVESTQGAEVGESEPGKATGIVDAQGFEPRAEIDEKNVRGNDESMSANISLFDMMQNSTRELQVKGDLTEEKESNEETRFEGEKTKSDEEKEDEEEGEEHKTTDSPVMVEASRDTVDVKVASKKHHNILSGVGSKVKQSISKVKKAITGKSSHPKQHSPK</sequence>